<name>A0A2T8FFP0_9ACTN</name>
<dbReference type="GO" id="GO:0016709">
    <property type="term" value="F:oxidoreductase activity, acting on paired donors, with incorporation or reduction of molecular oxygen, NAD(P)H as one donor, and incorporation of one atom of oxygen"/>
    <property type="evidence" value="ECO:0007669"/>
    <property type="project" value="UniProtKB-ARBA"/>
</dbReference>
<dbReference type="OrthoDB" id="3316391at2"/>
<comment type="cofactor">
    <cofactor evidence="1">
        <name>FAD</name>
        <dbReference type="ChEBI" id="CHEBI:57692"/>
    </cofactor>
</comment>
<keyword evidence="6" id="KW-0560">Oxidoreductase</keyword>
<protein>
    <submittedName>
        <fullName evidence="6">FAD-binding monooxygenase</fullName>
    </submittedName>
</protein>
<dbReference type="InterPro" id="IPR002938">
    <property type="entry name" value="FAD-bd"/>
</dbReference>
<evidence type="ECO:0000256" key="4">
    <source>
        <dbReference type="SAM" id="MobiDB-lite"/>
    </source>
</evidence>
<dbReference type="InterPro" id="IPR036188">
    <property type="entry name" value="FAD/NAD-bd_sf"/>
</dbReference>
<dbReference type="EMBL" id="QDGZ01000001">
    <property type="protein sequence ID" value="PVG84533.1"/>
    <property type="molecule type" value="Genomic_DNA"/>
</dbReference>
<dbReference type="RefSeq" id="WP_116570666.1">
    <property type="nucleotide sequence ID" value="NZ_QDGZ01000001.1"/>
</dbReference>
<dbReference type="Pfam" id="PF21274">
    <property type="entry name" value="Rng_hyd_C"/>
    <property type="match status" value="1"/>
</dbReference>
<gene>
    <name evidence="6" type="ORF">DDE18_02715</name>
</gene>
<reference evidence="6 7" key="1">
    <citation type="submission" date="2018-04" db="EMBL/GenBank/DDBJ databases">
        <title>Genome of Nocardioides gansuensis WSJ-1.</title>
        <authorList>
            <person name="Wu S."/>
            <person name="Wang G."/>
        </authorList>
    </citation>
    <scope>NUCLEOTIDE SEQUENCE [LARGE SCALE GENOMIC DNA]</scope>
    <source>
        <strain evidence="6 7">WSJ-1</strain>
    </source>
</reference>
<dbReference type="Gene3D" id="3.30.70.2450">
    <property type="match status" value="1"/>
</dbReference>
<keyword evidence="2" id="KW-0285">Flavoprotein</keyword>
<feature type="domain" description="FAD-binding" evidence="5">
    <location>
        <begin position="10"/>
        <end position="348"/>
    </location>
</feature>
<dbReference type="AlphaFoldDB" id="A0A2T8FFP0"/>
<organism evidence="6 7">
    <name type="scientific">Nocardioides gansuensis</name>
    <dbReference type="NCBI Taxonomy" id="2138300"/>
    <lineage>
        <taxon>Bacteria</taxon>
        <taxon>Bacillati</taxon>
        <taxon>Actinomycetota</taxon>
        <taxon>Actinomycetes</taxon>
        <taxon>Propionibacteriales</taxon>
        <taxon>Nocardioidaceae</taxon>
        <taxon>Nocardioides</taxon>
    </lineage>
</organism>
<dbReference type="SUPFAM" id="SSF51905">
    <property type="entry name" value="FAD/NAD(P)-binding domain"/>
    <property type="match status" value="1"/>
</dbReference>
<dbReference type="PRINTS" id="PR00420">
    <property type="entry name" value="RNGMNOXGNASE"/>
</dbReference>
<evidence type="ECO:0000313" key="7">
    <source>
        <dbReference type="Proteomes" id="UP000246018"/>
    </source>
</evidence>
<accession>A0A2T8FFP0</accession>
<dbReference type="PANTHER" id="PTHR43004:SF19">
    <property type="entry name" value="BINDING MONOOXYGENASE, PUTATIVE (JCVI)-RELATED"/>
    <property type="match status" value="1"/>
</dbReference>
<proteinExistence type="predicted"/>
<keyword evidence="7" id="KW-1185">Reference proteome</keyword>
<dbReference type="Proteomes" id="UP000246018">
    <property type="component" value="Unassembled WGS sequence"/>
</dbReference>
<dbReference type="PANTHER" id="PTHR43004">
    <property type="entry name" value="TRK SYSTEM POTASSIUM UPTAKE PROTEIN"/>
    <property type="match status" value="1"/>
</dbReference>
<feature type="region of interest" description="Disordered" evidence="4">
    <location>
        <begin position="398"/>
        <end position="417"/>
    </location>
</feature>
<evidence type="ECO:0000256" key="2">
    <source>
        <dbReference type="ARBA" id="ARBA00022630"/>
    </source>
</evidence>
<dbReference type="Gene3D" id="3.50.50.60">
    <property type="entry name" value="FAD/NAD(P)-binding domain"/>
    <property type="match status" value="1"/>
</dbReference>
<evidence type="ECO:0000256" key="3">
    <source>
        <dbReference type="ARBA" id="ARBA00022827"/>
    </source>
</evidence>
<keyword evidence="6" id="KW-0503">Monooxygenase</keyword>
<dbReference type="Gene3D" id="3.40.30.120">
    <property type="match status" value="1"/>
</dbReference>
<dbReference type="GO" id="GO:0071949">
    <property type="term" value="F:FAD binding"/>
    <property type="evidence" value="ECO:0007669"/>
    <property type="project" value="InterPro"/>
</dbReference>
<evidence type="ECO:0000259" key="5">
    <source>
        <dbReference type="Pfam" id="PF01494"/>
    </source>
</evidence>
<comment type="caution">
    <text evidence="6">The sequence shown here is derived from an EMBL/GenBank/DDBJ whole genome shotgun (WGS) entry which is preliminary data.</text>
</comment>
<evidence type="ECO:0000313" key="6">
    <source>
        <dbReference type="EMBL" id="PVG84533.1"/>
    </source>
</evidence>
<keyword evidence="3" id="KW-0274">FAD</keyword>
<dbReference type="Pfam" id="PF01494">
    <property type="entry name" value="FAD_binding_3"/>
    <property type="match status" value="1"/>
</dbReference>
<dbReference type="InterPro" id="IPR050641">
    <property type="entry name" value="RIFMO-like"/>
</dbReference>
<sequence length="525" mass="56766">MTTTQATAPECQVLVVGAGPTGLTLAAQLLAMGVRTRVIDKGEGPVLQSRALGIHARTLELLDTMDLAEAFLDQGHQVRRVRMYAGTRNLLDLDLARNGSRFGFVLHLPQSQTETLLRARVRELGGTIEHRVELVRVEERGDVVDATLRDVSGLEIHVNPGYVVGCDGAHSRVRHEIGLPFEGQPYPQDWLLADVALDGAGSDDAVHAFFRPDGLPLVCIPMGGRRWRVVMANAGDRGDRPPTFADIQALVADRAPRPIEVADPAWLASFRCQLRSTTSYRRGRVLLAGDAAHIHSPAGGQGMNTGMMDAHNLAWKLALVAEGRAPDALLDTYGQERGPVASGVLEFTDRLVGLLTMRNRAKRAVRDTVIPIASRLPAAQRRGARKLSQVSVACPSSPLIEPGGHRRGPKPGDRLPDVQIRTQHGPAPLYRLLGSRRHVLIVSGPRVRVAFEAAGLHIYSDLVDVVDGDPKGAFALVRPDGILAVRGSGSETRRVLDYLQRLGGEVPPSWSEHGAPPIKADILQP</sequence>
<evidence type="ECO:0000256" key="1">
    <source>
        <dbReference type="ARBA" id="ARBA00001974"/>
    </source>
</evidence>